<dbReference type="SMART" id="SM00289">
    <property type="entry name" value="WR1"/>
    <property type="match status" value="8"/>
</dbReference>
<keyword evidence="1" id="KW-0732">Signal</keyword>
<reference evidence="3 4" key="2">
    <citation type="submission" date="2018-11" db="EMBL/GenBank/DDBJ databases">
        <authorList>
            <consortium name="Pathogen Informatics"/>
        </authorList>
    </citation>
    <scope>NUCLEOTIDE SEQUENCE [LARGE SCALE GENOMIC DNA]</scope>
</reference>
<dbReference type="Pfam" id="PF01683">
    <property type="entry name" value="EB"/>
    <property type="match status" value="8"/>
</dbReference>
<dbReference type="InterPro" id="IPR006150">
    <property type="entry name" value="Cys_repeat_1"/>
</dbReference>
<keyword evidence="4" id="KW-1185">Reference proteome</keyword>
<dbReference type="STRING" id="27835.A0A0N4XXI7"/>
<feature type="domain" description="EGF-like" evidence="2">
    <location>
        <begin position="81"/>
        <end position="113"/>
    </location>
</feature>
<evidence type="ECO:0000259" key="2">
    <source>
        <dbReference type="SMART" id="SM00181"/>
    </source>
</evidence>
<proteinExistence type="predicted"/>
<dbReference type="AlphaFoldDB" id="A0A0N4XXI7"/>
<dbReference type="Proteomes" id="UP000271162">
    <property type="component" value="Unassembled WGS sequence"/>
</dbReference>
<dbReference type="InterPro" id="IPR000742">
    <property type="entry name" value="EGF"/>
</dbReference>
<dbReference type="SMART" id="SM00181">
    <property type="entry name" value="EGF"/>
    <property type="match status" value="6"/>
</dbReference>
<feature type="domain" description="EGF-like" evidence="2">
    <location>
        <begin position="192"/>
        <end position="234"/>
    </location>
</feature>
<organism evidence="5">
    <name type="scientific">Nippostrongylus brasiliensis</name>
    <name type="common">Rat hookworm</name>
    <dbReference type="NCBI Taxonomy" id="27835"/>
    <lineage>
        <taxon>Eukaryota</taxon>
        <taxon>Metazoa</taxon>
        <taxon>Ecdysozoa</taxon>
        <taxon>Nematoda</taxon>
        <taxon>Chromadorea</taxon>
        <taxon>Rhabditida</taxon>
        <taxon>Rhabditina</taxon>
        <taxon>Rhabditomorpha</taxon>
        <taxon>Strongyloidea</taxon>
        <taxon>Heligmosomidae</taxon>
        <taxon>Nippostrongylus</taxon>
    </lineage>
</organism>
<feature type="domain" description="EGF-like" evidence="2">
    <location>
        <begin position="133"/>
        <end position="175"/>
    </location>
</feature>
<dbReference type="WBParaSite" id="NBR_0000770601-mRNA-1">
    <property type="protein sequence ID" value="NBR_0000770601-mRNA-1"/>
    <property type="gene ID" value="NBR_0000770601"/>
</dbReference>
<evidence type="ECO:0000313" key="4">
    <source>
        <dbReference type="Proteomes" id="UP000271162"/>
    </source>
</evidence>
<feature type="chain" id="PRO_5043125047" evidence="1">
    <location>
        <begin position="17"/>
        <end position="649"/>
    </location>
</feature>
<protein>
    <submittedName>
        <fullName evidence="5">Prion-like-(Q/N-rich) domain-bearing protein 25</fullName>
    </submittedName>
</protein>
<feature type="domain" description="EGF-like" evidence="2">
    <location>
        <begin position="497"/>
        <end position="532"/>
    </location>
</feature>
<dbReference type="PANTHER" id="PTHR37157:SF2">
    <property type="entry name" value="EB DOMAIN-CONTAINING PROTEIN-RELATED"/>
    <property type="match status" value="1"/>
</dbReference>
<evidence type="ECO:0000313" key="3">
    <source>
        <dbReference type="EMBL" id="VDL71296.1"/>
    </source>
</evidence>
<dbReference type="InterPro" id="IPR006149">
    <property type="entry name" value="EB_dom"/>
</dbReference>
<feature type="domain" description="EGF-like" evidence="2">
    <location>
        <begin position="369"/>
        <end position="411"/>
    </location>
</feature>
<accession>A0A0N4XXI7</accession>
<dbReference type="EMBL" id="UYSL01019917">
    <property type="protein sequence ID" value="VDL71296.1"/>
    <property type="molecule type" value="Genomic_DNA"/>
</dbReference>
<feature type="domain" description="EGF-like" evidence="2">
    <location>
        <begin position="427"/>
        <end position="469"/>
    </location>
</feature>
<dbReference type="OMA" id="CICQKNY"/>
<evidence type="ECO:0000313" key="5">
    <source>
        <dbReference type="WBParaSite" id="NBR_0000770601-mRNA-1"/>
    </source>
</evidence>
<evidence type="ECO:0000256" key="1">
    <source>
        <dbReference type="SAM" id="SignalP"/>
    </source>
</evidence>
<reference evidence="5" key="1">
    <citation type="submission" date="2017-02" db="UniProtKB">
        <authorList>
            <consortium name="WormBaseParasite"/>
        </authorList>
    </citation>
    <scope>IDENTIFICATION</scope>
</reference>
<dbReference type="PANTHER" id="PTHR37157">
    <property type="entry name" value="PRION-LIKE-(Q/N-RICH) DOMAIN-BEARING PROTEIN 25"/>
    <property type="match status" value="1"/>
</dbReference>
<gene>
    <name evidence="3" type="ORF">NBR_LOCUS7707</name>
</gene>
<feature type="signal peptide" evidence="1">
    <location>
        <begin position="1"/>
        <end position="16"/>
    </location>
</feature>
<name>A0A0N4XXI7_NIPBR</name>
<sequence length="649" mass="68984">MKWLLVVCTVSECGTSSSPQLTTTGQTVQCQWSNDCRTGFTCSQGVCCASANNPTCSSGQCPSGQVYVNGQCWNTVAIGYACQLNEQCRSGSQCINSICQCPYGSNYVNGQCTSQGGGVGNNCELGMVMINGRCVSLASPGMTCQDTQQCIDSSQCLGNTCTCYQGYSLINGYCIKNTGGPCRETQTLINNQCVTYSVVSGPCLADQQCVGGSACQNSVCQCKAGFVAMYGFCIADTTNSQQCGDSQVLMNGQCLPTAAIGGQCSYTQQCLGNSACRNSYCQCQSGSRQYYGMCSSPECGYGQVYVNGQCYPVVMVGGQCSVDAQCASYARCSYGYCKCPNGGSTINGLCSQNNNTGTCKSYQVYVNNQCLDTVSIGQSCSNDKQCVANAICSRSICQCSSNYHYDGLACVSGTSSCGLGSVSVFGECRSLVPLGQPCANSAQCMGFGTCSSSTCQCRSGYTAYRSVCRPSSEFNGCGSNEVLIGSQCYPTVQVGARCSYNQQCLFGSTCQSNVCVCPPNTVNYGDGSQQCKDPSQSIVYENSTATNCLYSHCPTNAHCEFSSQLQHGMMMTTMRKGLTEKKENMKKIMITEKTTRRRKNSYMKTVSFQIIGRDLVEIQCEMPSGRCKLVGTGSSVMVANPVARANRTD</sequence>